<dbReference type="Proteomes" id="UP000284657">
    <property type="component" value="Unassembled WGS sequence"/>
</dbReference>
<evidence type="ECO:0000313" key="1">
    <source>
        <dbReference type="EMBL" id="RLN48329.1"/>
    </source>
</evidence>
<dbReference type="AlphaFoldDB" id="A0A3F2RGR0"/>
<protein>
    <recommendedName>
        <fullName evidence="5">HTH CENPB-type domain-containing protein</fullName>
    </recommendedName>
</protein>
<dbReference type="OrthoDB" id="126759at2759"/>
<evidence type="ECO:0000313" key="4">
    <source>
        <dbReference type="Proteomes" id="UP000284657"/>
    </source>
</evidence>
<evidence type="ECO:0000313" key="2">
    <source>
        <dbReference type="EMBL" id="RLN56468.1"/>
    </source>
</evidence>
<dbReference type="EMBL" id="MBAD02002323">
    <property type="protein sequence ID" value="RLN48329.1"/>
    <property type="molecule type" value="Genomic_DNA"/>
</dbReference>
<evidence type="ECO:0008006" key="5">
    <source>
        <dbReference type="Google" id="ProtNLM"/>
    </source>
</evidence>
<sequence>MGRGRKPINDQGGRKQHLYKKTWTTNEFRLAVVMSYESGGIKETLTAFFPDVGGTTLETKRKSVYLWVKRKKKIASACLTVAGAARRGIRKLGLGTSLSADGEHDLMKSSKNPATGMVNTQQCHGFGERLWKDIMKLQ</sequence>
<reference evidence="3 4" key="1">
    <citation type="submission" date="2018-07" db="EMBL/GenBank/DDBJ databases">
        <title>Genome sequencing of oomycete isolates from Chile give support for New Zealand origin for Phytophthora kernoviae and make available the first Nothophytophthora sp. genome.</title>
        <authorList>
            <person name="Studholme D.J."/>
            <person name="Sanfuentes E."/>
            <person name="Panda P."/>
            <person name="Hill R."/>
            <person name="Sambles C."/>
            <person name="Grant M."/>
            <person name="Williams N.M."/>
            <person name="Mcdougal R.L."/>
        </authorList>
    </citation>
    <scope>NUCLEOTIDE SEQUENCE [LARGE SCALE GENOMIC DNA]</scope>
    <source>
        <strain evidence="2">Chile6</strain>
        <strain evidence="1">Chile7</strain>
    </source>
</reference>
<proteinExistence type="predicted"/>
<dbReference type="Proteomes" id="UP000277300">
    <property type="component" value="Unassembled WGS sequence"/>
</dbReference>
<name>A0A3F2RGR0_9STRA</name>
<accession>A0A3F2RGR0</accession>
<evidence type="ECO:0000313" key="3">
    <source>
        <dbReference type="Proteomes" id="UP000277300"/>
    </source>
</evidence>
<dbReference type="EMBL" id="MBDO02000365">
    <property type="protein sequence ID" value="RLN56468.1"/>
    <property type="molecule type" value="Genomic_DNA"/>
</dbReference>
<comment type="caution">
    <text evidence="2">The sequence shown here is derived from an EMBL/GenBank/DDBJ whole genome shotgun (WGS) entry which is preliminary data.</text>
</comment>
<organism evidence="2 3">
    <name type="scientific">Phytophthora kernoviae</name>
    <dbReference type="NCBI Taxonomy" id="325452"/>
    <lineage>
        <taxon>Eukaryota</taxon>
        <taxon>Sar</taxon>
        <taxon>Stramenopiles</taxon>
        <taxon>Oomycota</taxon>
        <taxon>Peronosporomycetes</taxon>
        <taxon>Peronosporales</taxon>
        <taxon>Peronosporaceae</taxon>
        <taxon>Phytophthora</taxon>
    </lineage>
</organism>
<gene>
    <name evidence="1" type="ORF">BBJ29_006190</name>
    <name evidence="2" type="ORF">BBP00_00007994</name>
</gene>